<protein>
    <submittedName>
        <fullName evidence="2">Uncharacterized protein</fullName>
    </submittedName>
</protein>
<organism evidence="2">
    <name type="scientific">Arundo donax</name>
    <name type="common">Giant reed</name>
    <name type="synonym">Donax arundinaceus</name>
    <dbReference type="NCBI Taxonomy" id="35708"/>
    <lineage>
        <taxon>Eukaryota</taxon>
        <taxon>Viridiplantae</taxon>
        <taxon>Streptophyta</taxon>
        <taxon>Embryophyta</taxon>
        <taxon>Tracheophyta</taxon>
        <taxon>Spermatophyta</taxon>
        <taxon>Magnoliopsida</taxon>
        <taxon>Liliopsida</taxon>
        <taxon>Poales</taxon>
        <taxon>Poaceae</taxon>
        <taxon>PACMAD clade</taxon>
        <taxon>Arundinoideae</taxon>
        <taxon>Arundineae</taxon>
        <taxon>Arundo</taxon>
    </lineage>
</organism>
<accession>A0A0A9EM12</accession>
<name>A0A0A9EM12_ARUDO</name>
<sequence>MRCNPKVRSSGWIKVMVPFIFNSSISLLAFWIMEQIRVCAY</sequence>
<keyword evidence="1" id="KW-0812">Transmembrane</keyword>
<evidence type="ECO:0000256" key="1">
    <source>
        <dbReference type="SAM" id="Phobius"/>
    </source>
</evidence>
<keyword evidence="1" id="KW-0472">Membrane</keyword>
<dbReference type="AlphaFoldDB" id="A0A0A9EM12"/>
<evidence type="ECO:0000313" key="2">
    <source>
        <dbReference type="EMBL" id="JAE01102.1"/>
    </source>
</evidence>
<proteinExistence type="predicted"/>
<feature type="transmembrane region" description="Helical" evidence="1">
    <location>
        <begin position="12"/>
        <end position="33"/>
    </location>
</feature>
<reference evidence="2" key="1">
    <citation type="submission" date="2014-09" db="EMBL/GenBank/DDBJ databases">
        <authorList>
            <person name="Magalhaes I.L.F."/>
            <person name="Oliveira U."/>
            <person name="Santos F.R."/>
            <person name="Vidigal T.H.D.A."/>
            <person name="Brescovit A.D."/>
            <person name="Santos A.J."/>
        </authorList>
    </citation>
    <scope>NUCLEOTIDE SEQUENCE</scope>
    <source>
        <tissue evidence="2">Shoot tissue taken approximately 20 cm above the soil surface</tissue>
    </source>
</reference>
<dbReference type="EMBL" id="GBRH01196794">
    <property type="protein sequence ID" value="JAE01102.1"/>
    <property type="molecule type" value="Transcribed_RNA"/>
</dbReference>
<keyword evidence="1" id="KW-1133">Transmembrane helix</keyword>
<reference evidence="2" key="2">
    <citation type="journal article" date="2015" name="Data Brief">
        <title>Shoot transcriptome of the giant reed, Arundo donax.</title>
        <authorList>
            <person name="Barrero R.A."/>
            <person name="Guerrero F.D."/>
            <person name="Moolhuijzen P."/>
            <person name="Goolsby J.A."/>
            <person name="Tidwell J."/>
            <person name="Bellgard S.E."/>
            <person name="Bellgard M.I."/>
        </authorList>
    </citation>
    <scope>NUCLEOTIDE SEQUENCE</scope>
    <source>
        <tissue evidence="2">Shoot tissue taken approximately 20 cm above the soil surface</tissue>
    </source>
</reference>